<name>A0AAV1ZMW7_9ARAC</name>
<evidence type="ECO:0000313" key="1">
    <source>
        <dbReference type="EMBL" id="CAL1272716.1"/>
    </source>
</evidence>
<dbReference type="Proteomes" id="UP001497382">
    <property type="component" value="Unassembled WGS sequence"/>
</dbReference>
<proteinExistence type="predicted"/>
<reference evidence="1 2" key="1">
    <citation type="submission" date="2024-04" db="EMBL/GenBank/DDBJ databases">
        <authorList>
            <person name="Rising A."/>
            <person name="Reimegard J."/>
            <person name="Sonavane S."/>
            <person name="Akerstrom W."/>
            <person name="Nylinder S."/>
            <person name="Hedman E."/>
            <person name="Kallberg Y."/>
        </authorList>
    </citation>
    <scope>NUCLEOTIDE SEQUENCE [LARGE SCALE GENOMIC DNA]</scope>
</reference>
<organism evidence="1 2">
    <name type="scientific">Larinioides sclopetarius</name>
    <dbReference type="NCBI Taxonomy" id="280406"/>
    <lineage>
        <taxon>Eukaryota</taxon>
        <taxon>Metazoa</taxon>
        <taxon>Ecdysozoa</taxon>
        <taxon>Arthropoda</taxon>
        <taxon>Chelicerata</taxon>
        <taxon>Arachnida</taxon>
        <taxon>Araneae</taxon>
        <taxon>Araneomorphae</taxon>
        <taxon>Entelegynae</taxon>
        <taxon>Araneoidea</taxon>
        <taxon>Araneidae</taxon>
        <taxon>Larinioides</taxon>
    </lineage>
</organism>
<accession>A0AAV1ZMW7</accession>
<keyword evidence="2" id="KW-1185">Reference proteome</keyword>
<protein>
    <submittedName>
        <fullName evidence="1">Uncharacterized protein</fullName>
    </submittedName>
</protein>
<comment type="caution">
    <text evidence="1">The sequence shown here is derived from an EMBL/GenBank/DDBJ whole genome shotgun (WGS) entry which is preliminary data.</text>
</comment>
<dbReference type="EMBL" id="CAXIEN010000063">
    <property type="protein sequence ID" value="CAL1272716.1"/>
    <property type="molecule type" value="Genomic_DNA"/>
</dbReference>
<evidence type="ECO:0000313" key="2">
    <source>
        <dbReference type="Proteomes" id="UP001497382"/>
    </source>
</evidence>
<sequence length="54" mass="5974">MQLLEHQAGGHLEPNLITAYASVACGKPDCHISSCQAQPFLHFCICIHHTKIIF</sequence>
<gene>
    <name evidence="1" type="ORF">LARSCL_LOCUS6546</name>
</gene>
<dbReference type="AlphaFoldDB" id="A0AAV1ZMW7"/>